<evidence type="ECO:0008006" key="4">
    <source>
        <dbReference type="Google" id="ProtNLM"/>
    </source>
</evidence>
<feature type="compositionally biased region" description="Low complexity" evidence="1">
    <location>
        <begin position="42"/>
        <end position="73"/>
    </location>
</feature>
<dbReference type="AlphaFoldDB" id="A0A0L0RVP2"/>
<name>A0A0L0RVP2_ALLM3</name>
<accession>A0A0L0RVP2</accession>
<feature type="region of interest" description="Disordered" evidence="1">
    <location>
        <begin position="1"/>
        <end position="80"/>
    </location>
</feature>
<evidence type="ECO:0000313" key="3">
    <source>
        <dbReference type="Proteomes" id="UP000054350"/>
    </source>
</evidence>
<dbReference type="EMBL" id="GG745328">
    <property type="protein sequence ID" value="KNE54388.1"/>
    <property type="molecule type" value="Genomic_DNA"/>
</dbReference>
<sequence length="313" mass="32805">MYQFSKINRAPRGSQSADAKEYEFAHEHFTPDGSRLALIKRQQSQSSSSAVSAASSRAESESSSQSTKADSSAPLAPGIKSVAEGDSADVSTHIQLLHHQVHELSSKVDTQQSEIETLRAKVQALSPYRDLVQELGIMKQAMQGVHLLWQTVANLQTVLGANSIIVGRSVISPSVTPQLLPSMASAFAPRPSNDTVYPQCIAPSAISATATPITTASMMPSPRYPETAMAASSSASAVSGLPQVSPSSGMDMMEALHMAPPYDASAEATAAAMAAFAAATAAWYPPAGPQPQGQLMQVPSSVAAPPAYDPWAR</sequence>
<protein>
    <recommendedName>
        <fullName evidence="4">HSF-type DNA-binding domain-containing protein</fullName>
    </recommendedName>
</protein>
<dbReference type="OrthoDB" id="5587091at2759"/>
<evidence type="ECO:0000313" key="2">
    <source>
        <dbReference type="EMBL" id="KNE54388.1"/>
    </source>
</evidence>
<organism evidence="2 3">
    <name type="scientific">Allomyces macrogynus (strain ATCC 38327)</name>
    <name type="common">Allomyces javanicus var. macrogynus</name>
    <dbReference type="NCBI Taxonomy" id="578462"/>
    <lineage>
        <taxon>Eukaryota</taxon>
        <taxon>Fungi</taxon>
        <taxon>Fungi incertae sedis</taxon>
        <taxon>Blastocladiomycota</taxon>
        <taxon>Blastocladiomycetes</taxon>
        <taxon>Blastocladiales</taxon>
        <taxon>Blastocladiaceae</taxon>
        <taxon>Allomyces</taxon>
    </lineage>
</organism>
<reference evidence="3" key="2">
    <citation type="submission" date="2009-11" db="EMBL/GenBank/DDBJ databases">
        <title>The Genome Sequence of Allomyces macrogynus strain ATCC 38327.</title>
        <authorList>
            <consortium name="The Broad Institute Genome Sequencing Platform"/>
            <person name="Russ C."/>
            <person name="Cuomo C."/>
            <person name="Shea T."/>
            <person name="Young S.K."/>
            <person name="Zeng Q."/>
            <person name="Koehrsen M."/>
            <person name="Haas B."/>
            <person name="Borodovsky M."/>
            <person name="Guigo R."/>
            <person name="Alvarado L."/>
            <person name="Berlin A."/>
            <person name="Borenstein D."/>
            <person name="Chen Z."/>
            <person name="Engels R."/>
            <person name="Freedman E."/>
            <person name="Gellesch M."/>
            <person name="Goldberg J."/>
            <person name="Griggs A."/>
            <person name="Gujja S."/>
            <person name="Heiman D."/>
            <person name="Hepburn T."/>
            <person name="Howarth C."/>
            <person name="Jen D."/>
            <person name="Larson L."/>
            <person name="Lewis B."/>
            <person name="Mehta T."/>
            <person name="Park D."/>
            <person name="Pearson M."/>
            <person name="Roberts A."/>
            <person name="Saif S."/>
            <person name="Shenoy N."/>
            <person name="Sisk P."/>
            <person name="Stolte C."/>
            <person name="Sykes S."/>
            <person name="Walk T."/>
            <person name="White J."/>
            <person name="Yandava C."/>
            <person name="Burger G."/>
            <person name="Gray M.W."/>
            <person name="Holland P.W.H."/>
            <person name="King N."/>
            <person name="Lang F.B.F."/>
            <person name="Roger A.J."/>
            <person name="Ruiz-Trillo I."/>
            <person name="Lander E."/>
            <person name="Nusbaum C."/>
        </authorList>
    </citation>
    <scope>NUCLEOTIDE SEQUENCE [LARGE SCALE GENOMIC DNA]</scope>
    <source>
        <strain evidence="3">ATCC 38327</strain>
    </source>
</reference>
<proteinExistence type="predicted"/>
<dbReference type="VEuPathDB" id="FungiDB:AMAG_00363"/>
<evidence type="ECO:0000256" key="1">
    <source>
        <dbReference type="SAM" id="MobiDB-lite"/>
    </source>
</evidence>
<feature type="compositionally biased region" description="Basic and acidic residues" evidence="1">
    <location>
        <begin position="18"/>
        <end position="30"/>
    </location>
</feature>
<dbReference type="Proteomes" id="UP000054350">
    <property type="component" value="Unassembled WGS sequence"/>
</dbReference>
<gene>
    <name evidence="2" type="ORF">AMAG_00363</name>
</gene>
<keyword evidence="3" id="KW-1185">Reference proteome</keyword>
<reference evidence="2 3" key="1">
    <citation type="submission" date="2009-11" db="EMBL/GenBank/DDBJ databases">
        <title>Annotation of Allomyces macrogynus ATCC 38327.</title>
        <authorList>
            <consortium name="The Broad Institute Genome Sequencing Platform"/>
            <person name="Russ C."/>
            <person name="Cuomo C."/>
            <person name="Burger G."/>
            <person name="Gray M.W."/>
            <person name="Holland P.W.H."/>
            <person name="King N."/>
            <person name="Lang F.B.F."/>
            <person name="Roger A.J."/>
            <person name="Ruiz-Trillo I."/>
            <person name="Young S.K."/>
            <person name="Zeng Q."/>
            <person name="Gargeya S."/>
            <person name="Fitzgerald M."/>
            <person name="Haas B."/>
            <person name="Abouelleil A."/>
            <person name="Alvarado L."/>
            <person name="Arachchi H.M."/>
            <person name="Berlin A."/>
            <person name="Chapman S.B."/>
            <person name="Gearin G."/>
            <person name="Goldberg J."/>
            <person name="Griggs A."/>
            <person name="Gujja S."/>
            <person name="Hansen M."/>
            <person name="Heiman D."/>
            <person name="Howarth C."/>
            <person name="Larimer J."/>
            <person name="Lui A."/>
            <person name="MacDonald P.J.P."/>
            <person name="McCowen C."/>
            <person name="Montmayeur A."/>
            <person name="Murphy C."/>
            <person name="Neiman D."/>
            <person name="Pearson M."/>
            <person name="Priest M."/>
            <person name="Roberts A."/>
            <person name="Saif S."/>
            <person name="Shea T."/>
            <person name="Sisk P."/>
            <person name="Stolte C."/>
            <person name="Sykes S."/>
            <person name="Wortman J."/>
            <person name="Nusbaum C."/>
            <person name="Birren B."/>
        </authorList>
    </citation>
    <scope>NUCLEOTIDE SEQUENCE [LARGE SCALE GENOMIC DNA]</scope>
    <source>
        <strain evidence="2 3">ATCC 38327</strain>
    </source>
</reference>